<gene>
    <name evidence="1" type="ORF">EWV57_17425</name>
</gene>
<dbReference type="AlphaFoldDB" id="A0A552FK03"/>
<name>A0A552FK03_MICAE</name>
<comment type="caution">
    <text evidence="1">The sequence shown here is derived from an EMBL/GenBank/DDBJ whole genome shotgun (WGS) entry which is preliminary data.</text>
</comment>
<evidence type="ECO:0000313" key="2">
    <source>
        <dbReference type="Proteomes" id="UP000316958"/>
    </source>
</evidence>
<proteinExistence type="predicted"/>
<accession>A0A552FK03</accession>
<protein>
    <submittedName>
        <fullName evidence="1">Helix-turn-helix domain-containing protein</fullName>
    </submittedName>
</protein>
<sequence>MAGVTSTVVKESAEELTQRIKEATTAREKDKVQVLYWLKQEKAPAIKVIAKSLGHHRNTVQTWLCKYLEEGNEKNLIDSIWYLSQNPYPVWIRAN</sequence>
<evidence type="ECO:0000313" key="1">
    <source>
        <dbReference type="EMBL" id="TRU47034.1"/>
    </source>
</evidence>
<dbReference type="Proteomes" id="UP000316958">
    <property type="component" value="Unassembled WGS sequence"/>
</dbReference>
<reference evidence="1 2" key="1">
    <citation type="submission" date="2019-01" db="EMBL/GenBank/DDBJ databases">
        <title>Coherence of Microcystis species and biogeography revealed through population genomics.</title>
        <authorList>
            <person name="Perez-Carrascal O.M."/>
            <person name="Terrat Y."/>
            <person name="Giani A."/>
            <person name="Fortin N."/>
            <person name="Tromas N."/>
            <person name="Shapiro B.J."/>
        </authorList>
    </citation>
    <scope>NUCLEOTIDE SEQUENCE [LARGE SCALE GENOMIC DNA]</scope>
    <source>
        <strain evidence="1">Ma_QC_Ch_20071001_S25D</strain>
    </source>
</reference>
<dbReference type="EMBL" id="SFBE01000289">
    <property type="protein sequence ID" value="TRU47034.1"/>
    <property type="molecule type" value="Genomic_DNA"/>
</dbReference>
<organism evidence="1 2">
    <name type="scientific">Microcystis aeruginosa Ma_QC_Ch_20071001_S25D</name>
    <dbReference type="NCBI Taxonomy" id="2486250"/>
    <lineage>
        <taxon>Bacteria</taxon>
        <taxon>Bacillati</taxon>
        <taxon>Cyanobacteriota</taxon>
        <taxon>Cyanophyceae</taxon>
        <taxon>Oscillatoriophycideae</taxon>
        <taxon>Chroococcales</taxon>
        <taxon>Microcystaceae</taxon>
        <taxon>Microcystis</taxon>
    </lineage>
</organism>